<evidence type="ECO:0000313" key="1">
    <source>
        <dbReference type="EMBL" id="KAI9917729.1"/>
    </source>
</evidence>
<evidence type="ECO:0000313" key="2">
    <source>
        <dbReference type="Proteomes" id="UP001163321"/>
    </source>
</evidence>
<gene>
    <name evidence="1" type="ORF">PsorP6_012350</name>
</gene>
<dbReference type="EMBL" id="CM047592">
    <property type="protein sequence ID" value="KAI9917729.1"/>
    <property type="molecule type" value="Genomic_DNA"/>
</dbReference>
<dbReference type="Proteomes" id="UP001163321">
    <property type="component" value="Chromosome 13"/>
</dbReference>
<name>A0ACC0WG54_9STRA</name>
<keyword evidence="2" id="KW-1185">Reference proteome</keyword>
<protein>
    <submittedName>
        <fullName evidence="1">Uncharacterized protein</fullName>
    </submittedName>
</protein>
<comment type="caution">
    <text evidence="1">The sequence shown here is derived from an EMBL/GenBank/DDBJ whole genome shotgun (WGS) entry which is preliminary data.</text>
</comment>
<accession>A0ACC0WG54</accession>
<sequence length="199" mass="21924">MSDYLQHQGKTATHLPSHFTRRCDLCCGIYADCMCTVGALESAHASVDSQATRIYSSRWYDGSPLHVNDKGNCEHVQARWNLQIMEREPCALYRGHPIGLHAIPGVSGLPAAKGTAKSTSSCTVANLTVGALVALTLHCVFYPLDVIRGRLTVQQYYNANRPLNVLVECARFIRAKEGIRAFYRGFVPSSLGICTYTEN</sequence>
<organism evidence="1 2">
    <name type="scientific">Peronosclerospora sorghi</name>
    <dbReference type="NCBI Taxonomy" id="230839"/>
    <lineage>
        <taxon>Eukaryota</taxon>
        <taxon>Sar</taxon>
        <taxon>Stramenopiles</taxon>
        <taxon>Oomycota</taxon>
        <taxon>Peronosporomycetes</taxon>
        <taxon>Peronosporales</taxon>
        <taxon>Peronosporaceae</taxon>
        <taxon>Peronosclerospora</taxon>
    </lineage>
</organism>
<proteinExistence type="predicted"/>
<reference evidence="1 2" key="1">
    <citation type="journal article" date="2022" name="bioRxiv">
        <title>The genome of the oomycete Peronosclerospora sorghi, a cosmopolitan pathogen of maize and sorghum, is inflated with dispersed pseudogenes.</title>
        <authorList>
            <person name="Fletcher K."/>
            <person name="Martin F."/>
            <person name="Isakeit T."/>
            <person name="Cavanaugh K."/>
            <person name="Magill C."/>
            <person name="Michelmore R."/>
        </authorList>
    </citation>
    <scope>NUCLEOTIDE SEQUENCE [LARGE SCALE GENOMIC DNA]</scope>
    <source>
        <strain evidence="1">P6</strain>
    </source>
</reference>